<name>A0A544QV75_9FIRM</name>
<dbReference type="Proteomes" id="UP000317863">
    <property type="component" value="Unassembled WGS sequence"/>
</dbReference>
<comment type="caution">
    <text evidence="2">The sequence shown here is derived from an EMBL/GenBank/DDBJ whole genome shotgun (WGS) entry which is preliminary data.</text>
</comment>
<feature type="transmembrane region" description="Helical" evidence="1">
    <location>
        <begin position="44"/>
        <end position="63"/>
    </location>
</feature>
<keyword evidence="1" id="KW-1133">Transmembrane helix</keyword>
<proteinExistence type="predicted"/>
<dbReference type="AlphaFoldDB" id="A0A544QV75"/>
<keyword evidence="1" id="KW-0472">Membrane</keyword>
<feature type="transmembrane region" description="Helical" evidence="1">
    <location>
        <begin position="5"/>
        <end position="24"/>
    </location>
</feature>
<dbReference type="RefSeq" id="WP_142536062.1">
    <property type="nucleotide sequence ID" value="NZ_SGJB01000009.1"/>
</dbReference>
<keyword evidence="3" id="KW-1185">Reference proteome</keyword>
<dbReference type="EMBL" id="SGJB01000009">
    <property type="protein sequence ID" value="TQQ84587.1"/>
    <property type="molecule type" value="Genomic_DNA"/>
</dbReference>
<evidence type="ECO:0000313" key="3">
    <source>
        <dbReference type="Proteomes" id="UP000317863"/>
    </source>
</evidence>
<organism evidence="2 3">
    <name type="scientific">Peptacetobacter hominis</name>
    <dbReference type="NCBI Taxonomy" id="2743610"/>
    <lineage>
        <taxon>Bacteria</taxon>
        <taxon>Bacillati</taxon>
        <taxon>Bacillota</taxon>
        <taxon>Clostridia</taxon>
        <taxon>Peptostreptococcales</taxon>
        <taxon>Peptostreptococcaceae</taxon>
        <taxon>Peptacetobacter</taxon>
    </lineage>
</organism>
<reference evidence="2 3" key="1">
    <citation type="submission" date="2019-02" db="EMBL/GenBank/DDBJ databases">
        <title>Peptostreptococcaceae bacterium ZHW00191 nov., a new bacterium isolated from the human gut.</title>
        <authorList>
            <person name="Zhou H.-W."/>
            <person name="Chen X.-J."/>
        </authorList>
    </citation>
    <scope>NUCLEOTIDE SEQUENCE [LARGE SCALE GENOMIC DNA]</scope>
    <source>
        <strain evidence="2 3">ZHW00191</strain>
    </source>
</reference>
<gene>
    <name evidence="2" type="ORF">EXD82_06260</name>
</gene>
<keyword evidence="1" id="KW-0812">Transmembrane</keyword>
<evidence type="ECO:0000256" key="1">
    <source>
        <dbReference type="SAM" id="Phobius"/>
    </source>
</evidence>
<protein>
    <submittedName>
        <fullName evidence="2">Uncharacterized protein</fullName>
    </submittedName>
</protein>
<accession>A0A544QV75</accession>
<evidence type="ECO:0000313" key="2">
    <source>
        <dbReference type="EMBL" id="TQQ84587.1"/>
    </source>
</evidence>
<sequence length="65" mass="7605">MKEKILKVISLIIEVIKIYCTIAVFDMFLENDKSLLAFDTTQHIIWSVFAFCFCAYVAYALYIKD</sequence>